<protein>
    <submittedName>
        <fullName evidence="2">Toluene tolerance protein</fullName>
    </submittedName>
</protein>
<sequence length="216" mass="24337">MKLTTLIMGVLISCCSLVFSAQAEVETYTDPYKMMEVVADKTFSRMAKDKLKVEADPDYLRVIVNEELVPYIDSRYAALRVIGNSADLRNMPREDLLAFVDAFQEYMVATYAGVFTQYTDQKVMIEPASDIGNQKIISIKTRVIDPGKPDINIEFKLRRGKNSDTWLVFDMVAEGISLLDSKRAELSNIIRQQGLPSVTSLLLEKAKAPIQKAEQK</sequence>
<reference evidence="3" key="1">
    <citation type="submission" date="2016-09" db="EMBL/GenBank/DDBJ databases">
        <authorList>
            <person name="Wan X."/>
            <person name="Hou S."/>
        </authorList>
    </citation>
    <scope>NUCLEOTIDE SEQUENCE [LARGE SCALE GENOMIC DNA]</scope>
    <source>
        <strain evidence="3">KH87</strain>
    </source>
</reference>
<keyword evidence="1" id="KW-0732">Signal</keyword>
<organism evidence="2 3">
    <name type="scientific">Rheinheimera salexigens</name>
    <dbReference type="NCBI Taxonomy" id="1628148"/>
    <lineage>
        <taxon>Bacteria</taxon>
        <taxon>Pseudomonadati</taxon>
        <taxon>Pseudomonadota</taxon>
        <taxon>Gammaproteobacteria</taxon>
        <taxon>Chromatiales</taxon>
        <taxon>Chromatiaceae</taxon>
        <taxon>Rheinheimera</taxon>
    </lineage>
</organism>
<dbReference type="Proteomes" id="UP000242258">
    <property type="component" value="Unassembled WGS sequence"/>
</dbReference>
<feature type="signal peptide" evidence="1">
    <location>
        <begin position="1"/>
        <end position="23"/>
    </location>
</feature>
<feature type="chain" id="PRO_5009200298" evidence="1">
    <location>
        <begin position="24"/>
        <end position="216"/>
    </location>
</feature>
<dbReference type="STRING" id="1628148.BI198_02715"/>
<dbReference type="PANTHER" id="PTHR36573:SF1">
    <property type="entry name" value="INTERMEMBRANE PHOSPHOLIPID TRANSPORT SYSTEM BINDING PROTEIN MLAC"/>
    <property type="match status" value="1"/>
</dbReference>
<accession>A0A1E7Q339</accession>
<proteinExistence type="predicted"/>
<gene>
    <name evidence="2" type="ORF">BI198_02715</name>
</gene>
<dbReference type="RefSeq" id="WP_070048169.1">
    <property type="nucleotide sequence ID" value="NZ_CBCSDO010000001.1"/>
</dbReference>
<dbReference type="PANTHER" id="PTHR36573">
    <property type="entry name" value="INTERMEMBRANE PHOSPHOLIPID TRANSPORT SYSTEM BINDING PROTEIN MLAC"/>
    <property type="match status" value="1"/>
</dbReference>
<name>A0A1E7Q339_9GAMM</name>
<dbReference type="OrthoDB" id="9787053at2"/>
<evidence type="ECO:0000313" key="3">
    <source>
        <dbReference type="Proteomes" id="UP000242258"/>
    </source>
</evidence>
<dbReference type="InterPro" id="IPR008869">
    <property type="entry name" value="MlaC/ttg2D"/>
</dbReference>
<keyword evidence="3" id="KW-1185">Reference proteome</keyword>
<comment type="caution">
    <text evidence="2">The sequence shown here is derived from an EMBL/GenBank/DDBJ whole genome shotgun (WGS) entry which is preliminary data.</text>
</comment>
<evidence type="ECO:0000256" key="1">
    <source>
        <dbReference type="SAM" id="SignalP"/>
    </source>
</evidence>
<dbReference type="InterPro" id="IPR042245">
    <property type="entry name" value="Tgt2/MlaC_sf"/>
</dbReference>
<dbReference type="EMBL" id="MKEK01000001">
    <property type="protein sequence ID" value="OEY68602.1"/>
    <property type="molecule type" value="Genomic_DNA"/>
</dbReference>
<dbReference type="Gene3D" id="3.10.450.710">
    <property type="entry name" value="Tgt2/MlaC"/>
    <property type="match status" value="1"/>
</dbReference>
<dbReference type="Pfam" id="PF05494">
    <property type="entry name" value="MlaC"/>
    <property type="match status" value="1"/>
</dbReference>
<dbReference type="AlphaFoldDB" id="A0A1E7Q339"/>
<evidence type="ECO:0000313" key="2">
    <source>
        <dbReference type="EMBL" id="OEY68602.1"/>
    </source>
</evidence>
<dbReference type="PIRSF" id="PIRSF004649">
    <property type="entry name" value="MlaC"/>
    <property type="match status" value="1"/>
</dbReference>